<evidence type="ECO:0000313" key="1">
    <source>
        <dbReference type="EMBL" id="VCU71061.1"/>
    </source>
</evidence>
<dbReference type="PANTHER" id="PTHR11803:SF59">
    <property type="entry name" value="ENDORIBONUCLEASE"/>
    <property type="match status" value="1"/>
</dbReference>
<dbReference type="InterPro" id="IPR035959">
    <property type="entry name" value="RutC-like_sf"/>
</dbReference>
<reference evidence="1 2" key="1">
    <citation type="submission" date="2018-10" db="EMBL/GenBank/DDBJ databases">
        <authorList>
            <person name="Criscuolo A."/>
        </authorList>
    </citation>
    <scope>NUCLEOTIDE SEQUENCE [LARGE SCALE GENOMIC DNA]</scope>
    <source>
        <strain evidence="1">DnA1</strain>
    </source>
</reference>
<keyword evidence="2" id="KW-1185">Reference proteome</keyword>
<protein>
    <submittedName>
        <fullName evidence="1">2-aminomuconate deaminase</fullName>
        <ecNumber evidence="1">3.5.99.5</ecNumber>
    </submittedName>
</protein>
<dbReference type="PANTHER" id="PTHR11803">
    <property type="entry name" value="2-IMINOBUTANOATE/2-IMINOPROPANOATE DEAMINASE RIDA"/>
    <property type="match status" value="1"/>
</dbReference>
<sequence length="143" mass="15196">MQGPELKHVAAAGSTSPVSRLVAVPPGMTTYHLSGQMPQVLDPARPADSIEAYGNLYDQTLSTLQRIEAILQAEGLGLGDLVYTRASIVKGPGYPALDFPAFNRAYAEAFAATPGRYPARMVMEIAGLVNPGWLLEIEAVAAR</sequence>
<dbReference type="AlphaFoldDB" id="A0A3P4B578"/>
<name>A0A3P4B578_9BURK</name>
<evidence type="ECO:0000313" key="2">
    <source>
        <dbReference type="Proteomes" id="UP000277294"/>
    </source>
</evidence>
<dbReference type="EC" id="3.5.99.5" evidence="1"/>
<dbReference type="Proteomes" id="UP000277294">
    <property type="component" value="Unassembled WGS sequence"/>
</dbReference>
<accession>A0A3P4B578</accession>
<dbReference type="Pfam" id="PF01042">
    <property type="entry name" value="Ribonuc_L-PSP"/>
    <property type="match status" value="1"/>
</dbReference>
<dbReference type="EMBL" id="UWPJ01000024">
    <property type="protein sequence ID" value="VCU71061.1"/>
    <property type="molecule type" value="Genomic_DNA"/>
</dbReference>
<dbReference type="RefSeq" id="WP_124080525.1">
    <property type="nucleotide sequence ID" value="NZ_UWPJ01000024.1"/>
</dbReference>
<dbReference type="OrthoDB" id="9803101at2"/>
<gene>
    <name evidence="1" type="primary">amnD_3</name>
    <name evidence="1" type="ORF">PIGHUM_03141</name>
</gene>
<organism evidence="1 2">
    <name type="scientific">Pigmentiphaga humi</name>
    <dbReference type="NCBI Taxonomy" id="2478468"/>
    <lineage>
        <taxon>Bacteria</taxon>
        <taxon>Pseudomonadati</taxon>
        <taxon>Pseudomonadota</taxon>
        <taxon>Betaproteobacteria</taxon>
        <taxon>Burkholderiales</taxon>
        <taxon>Alcaligenaceae</taxon>
        <taxon>Pigmentiphaga</taxon>
    </lineage>
</organism>
<dbReference type="GO" id="GO:0050540">
    <property type="term" value="F:2-aminomuconate deaminase activity"/>
    <property type="evidence" value="ECO:0007669"/>
    <property type="project" value="UniProtKB-EC"/>
</dbReference>
<dbReference type="InterPro" id="IPR006175">
    <property type="entry name" value="YjgF/YER057c/UK114"/>
</dbReference>
<dbReference type="GO" id="GO:0005829">
    <property type="term" value="C:cytosol"/>
    <property type="evidence" value="ECO:0007669"/>
    <property type="project" value="TreeGrafter"/>
</dbReference>
<dbReference type="Gene3D" id="3.30.1330.40">
    <property type="entry name" value="RutC-like"/>
    <property type="match status" value="1"/>
</dbReference>
<dbReference type="SUPFAM" id="SSF55298">
    <property type="entry name" value="YjgF-like"/>
    <property type="match status" value="1"/>
</dbReference>
<keyword evidence="1" id="KW-0378">Hydrolase</keyword>
<proteinExistence type="predicted"/>